<dbReference type="Pfam" id="PF13175">
    <property type="entry name" value="AAA_15"/>
    <property type="match status" value="1"/>
</dbReference>
<dbReference type="EMBL" id="LAZR01013369">
    <property type="protein sequence ID" value="KKM22284.1"/>
    <property type="molecule type" value="Genomic_DNA"/>
</dbReference>
<dbReference type="InterPro" id="IPR041685">
    <property type="entry name" value="AAA_GajA/Old/RecF-like"/>
</dbReference>
<sequence>MIEEIGIKHFKGIKHVERLKIKPISLFCGKNSSGKTSILESILLIKQSSEKNQSFNELILNGKYVRLGAFKDISWKNHTEGEISFTFKLRKEKDIKNKKVTSSKIELKFKRKDSSTLFDDVMLNQMILKVMKKGQKHKILSIDKSNPKTQILTWDLSEDFDLEISTHQGKIDYQEDSEGKFFGIIHKFENTIIFTRPVSLKIEDQQFYKITQKKNHPLIKIKEKIKSLIENFPNIEVEKKKNTLEELKNILKERKVRRIGYFLNEYEDMDLNKRFDKDTIKLFDNIIEEIERELVQDINSFHREISLKLRTLAEEMDKISFIGPLREEPSLRYTCEEQKLEIGNRGENAPLIFESEKKLIVEEFFLMEQGKYKKLKNKPSSEIWNLWSKYFKFGKLKSTPTSDSMFRFKINEHNLKHVGFGISQVFPILIEGVRIEKGNTLILEQPEIHLHPDLQMRLADFFISMGISGRNTIIETHSEHIINRIVRRVVEDNDHNLKELIGVYFVNMGKNGLEIEEIIIDKKGIINWPKGFFDEAMKEQSAILRKLRENQTLGEKQDD</sequence>
<evidence type="ECO:0008006" key="4">
    <source>
        <dbReference type="Google" id="ProtNLM"/>
    </source>
</evidence>
<gene>
    <name evidence="3" type="ORF">LCGC14_1626880</name>
</gene>
<protein>
    <recommendedName>
        <fullName evidence="4">AAA domain-containing protein</fullName>
    </recommendedName>
</protein>
<dbReference type="InterPro" id="IPR027417">
    <property type="entry name" value="P-loop_NTPase"/>
</dbReference>
<dbReference type="InterPro" id="IPR051396">
    <property type="entry name" value="Bact_Antivir_Def_Nuclease"/>
</dbReference>
<accession>A0A0F9IQT9</accession>
<feature type="domain" description="DUF3696" evidence="1">
    <location>
        <begin position="501"/>
        <end position="539"/>
    </location>
</feature>
<dbReference type="InterPro" id="IPR022532">
    <property type="entry name" value="DUF3696"/>
</dbReference>
<evidence type="ECO:0000259" key="2">
    <source>
        <dbReference type="Pfam" id="PF13175"/>
    </source>
</evidence>
<name>A0A0F9IQT9_9ZZZZ</name>
<proteinExistence type="predicted"/>
<comment type="caution">
    <text evidence="3">The sequence shown here is derived from an EMBL/GenBank/DDBJ whole genome shotgun (WGS) entry which is preliminary data.</text>
</comment>
<dbReference type="SUPFAM" id="SSF52540">
    <property type="entry name" value="P-loop containing nucleoside triphosphate hydrolases"/>
    <property type="match status" value="1"/>
</dbReference>
<feature type="domain" description="Endonuclease GajA/Old nuclease/RecF-like AAA" evidence="2">
    <location>
        <begin position="1"/>
        <end position="482"/>
    </location>
</feature>
<organism evidence="3">
    <name type="scientific">marine sediment metagenome</name>
    <dbReference type="NCBI Taxonomy" id="412755"/>
    <lineage>
        <taxon>unclassified sequences</taxon>
        <taxon>metagenomes</taxon>
        <taxon>ecological metagenomes</taxon>
    </lineage>
</organism>
<dbReference type="Pfam" id="PF12476">
    <property type="entry name" value="DUF3696"/>
    <property type="match status" value="1"/>
</dbReference>
<evidence type="ECO:0000259" key="1">
    <source>
        <dbReference type="Pfam" id="PF12476"/>
    </source>
</evidence>
<dbReference type="PANTHER" id="PTHR43581:SF2">
    <property type="entry name" value="EXCINUCLEASE ATPASE SUBUNIT"/>
    <property type="match status" value="1"/>
</dbReference>
<dbReference type="PANTHER" id="PTHR43581">
    <property type="entry name" value="ATP/GTP PHOSPHATASE"/>
    <property type="match status" value="1"/>
</dbReference>
<evidence type="ECO:0000313" key="3">
    <source>
        <dbReference type="EMBL" id="KKM22284.1"/>
    </source>
</evidence>
<dbReference type="Gene3D" id="3.40.50.300">
    <property type="entry name" value="P-loop containing nucleotide triphosphate hydrolases"/>
    <property type="match status" value="1"/>
</dbReference>
<reference evidence="3" key="1">
    <citation type="journal article" date="2015" name="Nature">
        <title>Complex archaea that bridge the gap between prokaryotes and eukaryotes.</title>
        <authorList>
            <person name="Spang A."/>
            <person name="Saw J.H."/>
            <person name="Jorgensen S.L."/>
            <person name="Zaremba-Niedzwiedzka K."/>
            <person name="Martijn J."/>
            <person name="Lind A.E."/>
            <person name="van Eijk R."/>
            <person name="Schleper C."/>
            <person name="Guy L."/>
            <person name="Ettema T.J."/>
        </authorList>
    </citation>
    <scope>NUCLEOTIDE SEQUENCE</scope>
</reference>
<dbReference type="AlphaFoldDB" id="A0A0F9IQT9"/>